<keyword evidence="1" id="KW-0175">Coiled coil</keyword>
<proteinExistence type="predicted"/>
<evidence type="ECO:0000256" key="2">
    <source>
        <dbReference type="SAM" id="MobiDB-lite"/>
    </source>
</evidence>
<sequence length="914" mass="103623">MAASYHSDQPLNVDDDIALHLLIETAIFDSSSYEVLSHEEVDQIKREKTILDGRIEALKRKLLLETKVRDAAQSLSRLQAPKRTEGANSSPISFSRGGSNNIVFDPTAQASVELSSSIAKCSDISNDIRKIEIDSWQLQRRLLCHTSRVLAAAYHTTRPRTQRSSTATQSLHSLQVASGKIASQIGRGSSLEDFDDRSLYRPASKYDGSPLIQPGQSKNGGSREISHSIGSAITPSRRVLAADHRSLQQAQSVSNALEPSLVDQKLKNLNAKLQTILREMGHIATYPESPLDGIAASRPNSEDGAKSRCPSDSPGSVFEQRIVFLDQGLEQVQNLVFNRPTKDSELNIREPVGMDEQHLDRIWDILHTYNYELQIQEAQFARWTDDLLSQAALQSQHEIQHLLNRHSDPEKILDVEAESKHIKHLPQIIQSLVRRSLRLGDESIKLREQLHRILAEKELEKQKSEDMKNGYEQQIIGLTSSLSNTLNELSQVSSQHDTNVSNLRQENTKLQADFDNKDSIHLQQLEELKNRLSTQETEYDKAISKERQLEEKISQVKEELSQTSRDLENKLMQLRTAERRNETQQECIDSLRGEIEEKEMVISDIQNKRLLDNQAFEDLNKRLQVREDRIIELESAAPKQNTSIVDPRLDSDSYISQLEASRAAEATHKAKVLELEDDVQQLVQEIEKLSAELEAADAASQQRIDEIKKQAAATLQAEKGKTQSAMDTSLLLELESLSKQNEELLKANVSLQAKLSEVDSVESGENEVEYRVLKENCERLQKELNDMLLDYERLVRASVDFEAERIRLEAQIDILQDKIEYLESNLADERIRMLGNGSPIKSPATQMNGMATPLSSTGDAMNMSVLRAEFKKMVKDMRTEHSKALRSEQEARRKVEIELRQYRKDYNQLQKQVV</sequence>
<dbReference type="GO" id="GO:0016460">
    <property type="term" value="C:myosin II complex"/>
    <property type="evidence" value="ECO:0007669"/>
    <property type="project" value="TreeGrafter"/>
</dbReference>
<comment type="caution">
    <text evidence="5">The sequence shown here is derived from an EMBL/GenBank/DDBJ whole genome shotgun (WGS) entry which is preliminary data.</text>
</comment>
<feature type="domain" description="Up-regulated during septation protein 1" evidence="3">
    <location>
        <begin position="20"/>
        <end position="151"/>
    </location>
</feature>
<feature type="coiled-coil region" evidence="1">
    <location>
        <begin position="734"/>
        <end position="832"/>
    </location>
</feature>
<feature type="coiled-coil region" evidence="1">
    <location>
        <begin position="522"/>
        <end position="636"/>
    </location>
</feature>
<feature type="coiled-coil region" evidence="1">
    <location>
        <begin position="665"/>
        <end position="699"/>
    </location>
</feature>
<feature type="coiled-coil region" evidence="1">
    <location>
        <begin position="885"/>
        <end position="912"/>
    </location>
</feature>
<name>A0AAV9XGX8_9PEZI</name>
<dbReference type="GO" id="GO:0005737">
    <property type="term" value="C:cytoplasm"/>
    <property type="evidence" value="ECO:0007669"/>
    <property type="project" value="TreeGrafter"/>
</dbReference>
<dbReference type="GO" id="GO:0032982">
    <property type="term" value="C:myosin filament"/>
    <property type="evidence" value="ECO:0007669"/>
    <property type="project" value="TreeGrafter"/>
</dbReference>
<feature type="domain" description="DUF7801" evidence="4">
    <location>
        <begin position="737"/>
        <end position="835"/>
    </location>
</feature>
<dbReference type="EMBL" id="JAVHJO010000004">
    <property type="protein sequence ID" value="KAK6541307.1"/>
    <property type="molecule type" value="Genomic_DNA"/>
</dbReference>
<evidence type="ECO:0000313" key="6">
    <source>
        <dbReference type="Proteomes" id="UP001365542"/>
    </source>
</evidence>
<dbReference type="Pfam" id="PF25078">
    <property type="entry name" value="DUF7801"/>
    <property type="match status" value="1"/>
</dbReference>
<accession>A0AAV9XGX8</accession>
<dbReference type="Pfam" id="PF15456">
    <property type="entry name" value="Uds1"/>
    <property type="match status" value="1"/>
</dbReference>
<dbReference type="PANTHER" id="PTHR45615:SF40">
    <property type="entry name" value="MYOSIN HEAVY CHAIN, NON-MUSCLE"/>
    <property type="match status" value="1"/>
</dbReference>
<evidence type="ECO:0000313" key="5">
    <source>
        <dbReference type="EMBL" id="KAK6541307.1"/>
    </source>
</evidence>
<evidence type="ECO:0000256" key="1">
    <source>
        <dbReference type="SAM" id="Coils"/>
    </source>
</evidence>
<dbReference type="PANTHER" id="PTHR45615">
    <property type="entry name" value="MYOSIN HEAVY CHAIN, NON-MUSCLE"/>
    <property type="match status" value="1"/>
</dbReference>
<evidence type="ECO:0000259" key="3">
    <source>
        <dbReference type="Pfam" id="PF15456"/>
    </source>
</evidence>
<gene>
    <name evidence="5" type="ORF">TWF694_008658</name>
</gene>
<reference evidence="5 6" key="1">
    <citation type="submission" date="2019-10" db="EMBL/GenBank/DDBJ databases">
        <authorList>
            <person name="Palmer J.M."/>
        </authorList>
    </citation>
    <scope>NUCLEOTIDE SEQUENCE [LARGE SCALE GENOMIC DNA]</scope>
    <source>
        <strain evidence="5 6">TWF694</strain>
    </source>
</reference>
<protein>
    <recommendedName>
        <fullName evidence="7">Up-regulated during septation protein 1 domain-containing protein</fullName>
    </recommendedName>
</protein>
<dbReference type="Proteomes" id="UP001365542">
    <property type="component" value="Unassembled WGS sequence"/>
</dbReference>
<evidence type="ECO:0008006" key="7">
    <source>
        <dbReference type="Google" id="ProtNLM"/>
    </source>
</evidence>
<feature type="region of interest" description="Disordered" evidence="2">
    <location>
        <begin position="201"/>
        <end position="227"/>
    </location>
</feature>
<evidence type="ECO:0000259" key="4">
    <source>
        <dbReference type="Pfam" id="PF25078"/>
    </source>
</evidence>
<keyword evidence="6" id="KW-1185">Reference proteome</keyword>
<dbReference type="InterPro" id="IPR029191">
    <property type="entry name" value="Uds1"/>
</dbReference>
<dbReference type="InterPro" id="IPR056703">
    <property type="entry name" value="DUF7801"/>
</dbReference>
<organism evidence="5 6">
    <name type="scientific">Orbilia ellipsospora</name>
    <dbReference type="NCBI Taxonomy" id="2528407"/>
    <lineage>
        <taxon>Eukaryota</taxon>
        <taxon>Fungi</taxon>
        <taxon>Dikarya</taxon>
        <taxon>Ascomycota</taxon>
        <taxon>Pezizomycotina</taxon>
        <taxon>Orbiliomycetes</taxon>
        <taxon>Orbiliales</taxon>
        <taxon>Orbiliaceae</taxon>
        <taxon>Orbilia</taxon>
    </lineage>
</organism>
<dbReference type="GO" id="GO:0051015">
    <property type="term" value="F:actin filament binding"/>
    <property type="evidence" value="ECO:0007669"/>
    <property type="project" value="TreeGrafter"/>
</dbReference>
<dbReference type="AlphaFoldDB" id="A0AAV9XGX8"/>
<feature type="coiled-coil region" evidence="1">
    <location>
        <begin position="447"/>
        <end position="474"/>
    </location>
</feature>
<dbReference type="GO" id="GO:0000146">
    <property type="term" value="F:microfilament motor activity"/>
    <property type="evidence" value="ECO:0007669"/>
    <property type="project" value="TreeGrafter"/>
</dbReference>